<dbReference type="InterPro" id="IPR001509">
    <property type="entry name" value="Epimerase_deHydtase"/>
</dbReference>
<evidence type="ECO:0000313" key="17">
    <source>
        <dbReference type="EMBL" id="KAF3450965.1"/>
    </source>
</evidence>
<evidence type="ECO:0000256" key="11">
    <source>
        <dbReference type="ARBA" id="ARBA00067006"/>
    </source>
</evidence>
<dbReference type="InterPro" id="IPR036291">
    <property type="entry name" value="NAD(P)-bd_dom_sf"/>
</dbReference>
<dbReference type="FunFam" id="3.40.50.720:FF:000199">
    <property type="entry name" value="Cinnamoyl-CoA reductase 1"/>
    <property type="match status" value="1"/>
</dbReference>
<dbReference type="InterPro" id="IPR050425">
    <property type="entry name" value="NAD(P)_dehydrat-like"/>
</dbReference>
<dbReference type="GO" id="GO:0009809">
    <property type="term" value="P:lignin biosynthetic process"/>
    <property type="evidence" value="ECO:0007669"/>
    <property type="project" value="UniProtKB-ARBA"/>
</dbReference>
<dbReference type="GO" id="GO:0016616">
    <property type="term" value="F:oxidoreductase activity, acting on the CH-OH group of donors, NAD or NADP as acceptor"/>
    <property type="evidence" value="ECO:0007669"/>
    <property type="project" value="TreeGrafter"/>
</dbReference>
<proteinExistence type="inferred from homology"/>
<comment type="pathway">
    <text evidence="1">Aromatic compound metabolism; phenylpropanoid biosynthesis.</text>
</comment>
<sequence length="337" mass="36720">MAVVRASSAGSGQTVCVTGAGGFIASWIVKLLLERGYTVKGTVRNPDDPKNAHLKNFQGAKERLTLCKADLLDFQSLREAIKGCHGVFHTASPLHDTPEQLVKSAVVGTTNVMNAAAEAKVRRVVFTSSIGAMNMDPNRSPDAVLDESSWSDIEFCKKINNWYCYGKTVAERDAWKLSKEKGLDLVVVNPVMVVGPLLQSSVNPSLYHIIKLVSGTAKTYPNTVLAYVHVIDVATAHILAYETPSASGQRYLCAQSVLHRGDVANTLAKFFPDSNVPTKCSDENKPRVKPFKFSNQKLKDLGLEFTPVEIGLYETVKSLQERGAVPRKNNAQSASKL</sequence>
<comment type="catalytic activity">
    <reaction evidence="9">
        <text>(E)-caffeyl aldehyde + NADP(+) + CoA = (E)-caffeoyl-CoA + NADPH + H(+)</text>
        <dbReference type="Rhea" id="RHEA:74867"/>
        <dbReference type="ChEBI" id="CHEBI:15378"/>
        <dbReference type="ChEBI" id="CHEBI:28323"/>
        <dbReference type="ChEBI" id="CHEBI:57287"/>
        <dbReference type="ChEBI" id="CHEBI:57783"/>
        <dbReference type="ChEBI" id="CHEBI:58349"/>
        <dbReference type="ChEBI" id="CHEBI:87136"/>
    </reaction>
    <physiologicalReaction direction="right-to-left" evidence="9">
        <dbReference type="Rhea" id="RHEA:74869"/>
    </physiologicalReaction>
</comment>
<evidence type="ECO:0000256" key="8">
    <source>
        <dbReference type="ARBA" id="ARBA00051133"/>
    </source>
</evidence>
<dbReference type="OrthoDB" id="2735536at2759"/>
<comment type="caution">
    <text evidence="17">The sequence shown here is derived from an EMBL/GenBank/DDBJ whole genome shotgun (WGS) entry which is preliminary data.</text>
</comment>
<dbReference type="CDD" id="cd08958">
    <property type="entry name" value="FR_SDR_e"/>
    <property type="match status" value="1"/>
</dbReference>
<dbReference type="Proteomes" id="UP000796880">
    <property type="component" value="Unassembled WGS sequence"/>
</dbReference>
<dbReference type="SUPFAM" id="SSF51735">
    <property type="entry name" value="NAD(P)-binding Rossmann-fold domains"/>
    <property type="match status" value="1"/>
</dbReference>
<keyword evidence="3" id="KW-0560">Oxidoreductase</keyword>
<dbReference type="PANTHER" id="PTHR10366:SF404">
    <property type="entry name" value="CINNAMOYL-COA REDUCTASE 1"/>
    <property type="match status" value="1"/>
</dbReference>
<comment type="catalytic activity">
    <reaction evidence="10">
        <text>(E)-coniferaldehyde + NADP(+) + CoA = (E)-feruloyl-CoA + NADPH + H(+)</text>
        <dbReference type="Rhea" id="RHEA:64648"/>
        <dbReference type="ChEBI" id="CHEBI:15378"/>
        <dbReference type="ChEBI" id="CHEBI:16547"/>
        <dbReference type="ChEBI" id="CHEBI:57287"/>
        <dbReference type="ChEBI" id="CHEBI:57783"/>
        <dbReference type="ChEBI" id="CHEBI:58349"/>
        <dbReference type="ChEBI" id="CHEBI:87305"/>
        <dbReference type="EC" id="1.2.1.44"/>
    </reaction>
    <physiologicalReaction direction="right-to-left" evidence="10">
        <dbReference type="Rhea" id="RHEA:64650"/>
    </physiologicalReaction>
</comment>
<comment type="catalytic activity">
    <reaction evidence="6">
        <text>(E)-cinnamaldehyde + NADP(+) + CoA = (E)-cinnamoyl-CoA + NADPH + H(+)</text>
        <dbReference type="Rhea" id="RHEA:10620"/>
        <dbReference type="ChEBI" id="CHEBI:15378"/>
        <dbReference type="ChEBI" id="CHEBI:16731"/>
        <dbReference type="ChEBI" id="CHEBI:57252"/>
        <dbReference type="ChEBI" id="CHEBI:57287"/>
        <dbReference type="ChEBI" id="CHEBI:57783"/>
        <dbReference type="ChEBI" id="CHEBI:58349"/>
        <dbReference type="EC" id="1.2.1.44"/>
    </reaction>
    <physiologicalReaction direction="right-to-left" evidence="6">
        <dbReference type="Rhea" id="RHEA:10622"/>
    </physiologicalReaction>
</comment>
<evidence type="ECO:0000256" key="12">
    <source>
        <dbReference type="ARBA" id="ARBA00075244"/>
    </source>
</evidence>
<evidence type="ECO:0000256" key="14">
    <source>
        <dbReference type="ARBA" id="ARBA00081990"/>
    </source>
</evidence>
<dbReference type="PANTHER" id="PTHR10366">
    <property type="entry name" value="NAD DEPENDENT EPIMERASE/DEHYDRATASE"/>
    <property type="match status" value="1"/>
</dbReference>
<evidence type="ECO:0000256" key="1">
    <source>
        <dbReference type="ARBA" id="ARBA00004928"/>
    </source>
</evidence>
<evidence type="ECO:0000256" key="13">
    <source>
        <dbReference type="ARBA" id="ARBA00077069"/>
    </source>
</evidence>
<comment type="similarity">
    <text evidence="5">Belongs to the NAD(P)-dependent epimerase/dehydratase family. Dihydroflavonol-4-reductase subfamily.</text>
</comment>
<keyword evidence="2" id="KW-0521">NADP</keyword>
<reference evidence="17" key="1">
    <citation type="submission" date="2020-03" db="EMBL/GenBank/DDBJ databases">
        <title>A high-quality chromosome-level genome assembly of a woody plant with both climbing and erect habits, Rhamnella rubrinervis.</title>
        <authorList>
            <person name="Lu Z."/>
            <person name="Yang Y."/>
            <person name="Zhu X."/>
            <person name="Sun Y."/>
        </authorList>
    </citation>
    <scope>NUCLEOTIDE SEQUENCE</scope>
    <source>
        <strain evidence="17">BYM</strain>
        <tissue evidence="17">Leaf</tissue>
    </source>
</reference>
<dbReference type="GO" id="GO:0016621">
    <property type="term" value="F:cinnamoyl-CoA reductase activity"/>
    <property type="evidence" value="ECO:0007669"/>
    <property type="project" value="UniProtKB-EC"/>
</dbReference>
<dbReference type="EMBL" id="VOIH02000003">
    <property type="protein sequence ID" value="KAF3450965.1"/>
    <property type="molecule type" value="Genomic_DNA"/>
</dbReference>
<organism evidence="17 18">
    <name type="scientific">Rhamnella rubrinervis</name>
    <dbReference type="NCBI Taxonomy" id="2594499"/>
    <lineage>
        <taxon>Eukaryota</taxon>
        <taxon>Viridiplantae</taxon>
        <taxon>Streptophyta</taxon>
        <taxon>Embryophyta</taxon>
        <taxon>Tracheophyta</taxon>
        <taxon>Spermatophyta</taxon>
        <taxon>Magnoliopsida</taxon>
        <taxon>eudicotyledons</taxon>
        <taxon>Gunneridae</taxon>
        <taxon>Pentapetalae</taxon>
        <taxon>rosids</taxon>
        <taxon>fabids</taxon>
        <taxon>Rosales</taxon>
        <taxon>Rhamnaceae</taxon>
        <taxon>rhamnoid group</taxon>
        <taxon>Rhamneae</taxon>
        <taxon>Rhamnella</taxon>
    </lineage>
</organism>
<feature type="domain" description="NAD-dependent epimerase/dehydratase" evidence="16">
    <location>
        <begin position="15"/>
        <end position="251"/>
    </location>
</feature>
<evidence type="ECO:0000256" key="3">
    <source>
        <dbReference type="ARBA" id="ARBA00023002"/>
    </source>
</evidence>
<evidence type="ECO:0000313" key="18">
    <source>
        <dbReference type="Proteomes" id="UP000796880"/>
    </source>
</evidence>
<keyword evidence="18" id="KW-1185">Reference proteome</keyword>
<dbReference type="EC" id="1.2.1.44" evidence="11"/>
<dbReference type="Pfam" id="PF01370">
    <property type="entry name" value="Epimerase"/>
    <property type="match status" value="1"/>
</dbReference>
<evidence type="ECO:0000256" key="15">
    <source>
        <dbReference type="ARBA" id="ARBA00082321"/>
    </source>
</evidence>
<gene>
    <name evidence="17" type="ORF">FNV43_RR07054</name>
</gene>
<protein>
    <recommendedName>
        <fullName evidence="11">cinnamoyl-CoA reductase</fullName>
        <ecNumber evidence="11">1.2.1.44</ecNumber>
    </recommendedName>
    <alternativeName>
        <fullName evidence="12">Caffeoyl-CoA reductase</fullName>
    </alternativeName>
    <alternativeName>
        <fullName evidence="15">Coumaroyl-CoA reductase</fullName>
    </alternativeName>
    <alternativeName>
        <fullName evidence="13">Feruloyl-CoA reductase</fullName>
    </alternativeName>
    <alternativeName>
        <fullName evidence="14">Sinapoyl-CoA reductase</fullName>
    </alternativeName>
</protein>
<name>A0A8K0MMK6_9ROSA</name>
<evidence type="ECO:0000259" key="16">
    <source>
        <dbReference type="Pfam" id="PF01370"/>
    </source>
</evidence>
<evidence type="ECO:0000256" key="2">
    <source>
        <dbReference type="ARBA" id="ARBA00022857"/>
    </source>
</evidence>
<evidence type="ECO:0000256" key="5">
    <source>
        <dbReference type="ARBA" id="ARBA00023445"/>
    </source>
</evidence>
<dbReference type="AlphaFoldDB" id="A0A8K0MMK6"/>
<comment type="catalytic activity">
    <reaction evidence="7">
        <text>(E)-4-coumaraldehyde + NADP(+) + CoA = (E)-4-coumaroyl-CoA + NADPH + H(+)</text>
        <dbReference type="Rhea" id="RHEA:64652"/>
        <dbReference type="ChEBI" id="CHEBI:15378"/>
        <dbReference type="ChEBI" id="CHEBI:28353"/>
        <dbReference type="ChEBI" id="CHEBI:57287"/>
        <dbReference type="ChEBI" id="CHEBI:57783"/>
        <dbReference type="ChEBI" id="CHEBI:58349"/>
        <dbReference type="ChEBI" id="CHEBI:85008"/>
        <dbReference type="EC" id="1.2.1.44"/>
    </reaction>
    <physiologicalReaction direction="right-to-left" evidence="7">
        <dbReference type="Rhea" id="RHEA:64654"/>
    </physiologicalReaction>
</comment>
<comment type="catalytic activity">
    <reaction evidence="8">
        <text>(E)-sinapaldehyde + NADP(+) + CoA = (E)-sinapoyl-CoA + NADPH + H(+)</text>
        <dbReference type="Rhea" id="RHEA:64656"/>
        <dbReference type="ChEBI" id="CHEBI:15378"/>
        <dbReference type="ChEBI" id="CHEBI:27949"/>
        <dbReference type="ChEBI" id="CHEBI:57287"/>
        <dbReference type="ChEBI" id="CHEBI:57393"/>
        <dbReference type="ChEBI" id="CHEBI:57783"/>
        <dbReference type="ChEBI" id="CHEBI:58349"/>
        <dbReference type="EC" id="1.2.1.44"/>
    </reaction>
    <physiologicalReaction direction="right-to-left" evidence="8">
        <dbReference type="Rhea" id="RHEA:64658"/>
    </physiologicalReaction>
</comment>
<dbReference type="Gene3D" id="3.40.50.720">
    <property type="entry name" value="NAD(P)-binding Rossmann-like Domain"/>
    <property type="match status" value="1"/>
</dbReference>
<evidence type="ECO:0000256" key="6">
    <source>
        <dbReference type="ARBA" id="ARBA00050514"/>
    </source>
</evidence>
<evidence type="ECO:0000256" key="7">
    <source>
        <dbReference type="ARBA" id="ARBA00050640"/>
    </source>
</evidence>
<keyword evidence="4" id="KW-1015">Disulfide bond</keyword>
<evidence type="ECO:0000256" key="9">
    <source>
        <dbReference type="ARBA" id="ARBA00051239"/>
    </source>
</evidence>
<evidence type="ECO:0000256" key="10">
    <source>
        <dbReference type="ARBA" id="ARBA00052462"/>
    </source>
</evidence>
<accession>A0A8K0MMK6</accession>
<evidence type="ECO:0000256" key="4">
    <source>
        <dbReference type="ARBA" id="ARBA00023157"/>
    </source>
</evidence>